<keyword evidence="3" id="KW-1185">Reference proteome</keyword>
<dbReference type="RefSeq" id="WP_304378399.1">
    <property type="nucleotide sequence ID" value="NZ_JAUOZU010000018.1"/>
</dbReference>
<evidence type="ECO:0000256" key="1">
    <source>
        <dbReference type="SAM" id="MobiDB-lite"/>
    </source>
</evidence>
<comment type="caution">
    <text evidence="2">The sequence shown here is derived from an EMBL/GenBank/DDBJ whole genome shotgun (WGS) entry which is preliminary data.</text>
</comment>
<organism evidence="2 3">
    <name type="scientific">Rhizobium alvei</name>
    <dbReference type="NCBI Taxonomy" id="1132659"/>
    <lineage>
        <taxon>Bacteria</taxon>
        <taxon>Pseudomonadati</taxon>
        <taxon>Pseudomonadota</taxon>
        <taxon>Alphaproteobacteria</taxon>
        <taxon>Hyphomicrobiales</taxon>
        <taxon>Rhizobiaceae</taxon>
        <taxon>Rhizobium/Agrobacterium group</taxon>
        <taxon>Rhizobium</taxon>
    </lineage>
</organism>
<evidence type="ECO:0000313" key="3">
    <source>
        <dbReference type="Proteomes" id="UP001174932"/>
    </source>
</evidence>
<feature type="region of interest" description="Disordered" evidence="1">
    <location>
        <begin position="1"/>
        <end position="57"/>
    </location>
</feature>
<evidence type="ECO:0000313" key="2">
    <source>
        <dbReference type="EMBL" id="MDO6966471.1"/>
    </source>
</evidence>
<feature type="compositionally biased region" description="Polar residues" evidence="1">
    <location>
        <begin position="37"/>
        <end position="53"/>
    </location>
</feature>
<reference evidence="2" key="2">
    <citation type="submission" date="2023-07" db="EMBL/GenBank/DDBJ databases">
        <authorList>
            <person name="Shen H."/>
        </authorList>
    </citation>
    <scope>NUCLEOTIDE SEQUENCE</scope>
    <source>
        <strain evidence="2">TNR-22</strain>
    </source>
</reference>
<accession>A0ABT8YSD1</accession>
<proteinExistence type="predicted"/>
<name>A0ABT8YSD1_9HYPH</name>
<gene>
    <name evidence="2" type="ORF">Q4481_21160</name>
</gene>
<sequence>MSIFDPTRPNQLNPFRQKSGHDLGGYQEGETGKQLETGLNSQQSFRDSANQGHQMRDRENRFAASLKAQLSHGKQPKPDRHGPDDEFHLLARIMPRKDNEHDKAVKPSTMELPMQLSFMNPEGDGVLLTVKVNVEPKALSQELANRVRHVAKIVGDQINANLRTNLEGAGKDGVRFDIQVQDKGIALNGISVHSQGNVITVTMRTVEGALDPETLNSLAASLASSLSMRFPRKVIEIAGRIDTNARENKHSERGSGDEIAAILGKK</sequence>
<reference evidence="2" key="1">
    <citation type="journal article" date="2015" name="Int. J. Syst. Evol. Microbiol.">
        <title>Rhizobium alvei sp. nov., isolated from a freshwater river.</title>
        <authorList>
            <person name="Sheu S.Y."/>
            <person name="Huang H.W."/>
            <person name="Young C.C."/>
            <person name="Chen W.M."/>
        </authorList>
    </citation>
    <scope>NUCLEOTIDE SEQUENCE</scope>
    <source>
        <strain evidence="2">TNR-22</strain>
    </source>
</reference>
<dbReference type="EMBL" id="JAUOZU010000018">
    <property type="protein sequence ID" value="MDO6966471.1"/>
    <property type="molecule type" value="Genomic_DNA"/>
</dbReference>
<protein>
    <submittedName>
        <fullName evidence="2">Uncharacterized protein</fullName>
    </submittedName>
</protein>
<dbReference type="Proteomes" id="UP001174932">
    <property type="component" value="Unassembled WGS sequence"/>
</dbReference>